<dbReference type="EC" id="5.4.99.5" evidence="1"/>
<dbReference type="EMBL" id="JAPDPJ010000026">
    <property type="protein sequence ID" value="MCW3787277.1"/>
    <property type="molecule type" value="Genomic_DNA"/>
</dbReference>
<feature type="domain" description="Chorismate mutase" evidence="3">
    <location>
        <begin position="266"/>
        <end position="357"/>
    </location>
</feature>
<dbReference type="InterPro" id="IPR013785">
    <property type="entry name" value="Aldolase_TIM"/>
</dbReference>
<accession>A0AAE3SFN4</accession>
<dbReference type="SUPFAM" id="SSF51569">
    <property type="entry name" value="Aldolase"/>
    <property type="match status" value="1"/>
</dbReference>
<dbReference type="GO" id="GO:0046417">
    <property type="term" value="P:chorismate metabolic process"/>
    <property type="evidence" value="ECO:0007669"/>
    <property type="project" value="InterPro"/>
</dbReference>
<dbReference type="AlphaFoldDB" id="A0AAE3SFN4"/>
<dbReference type="InterPro" id="IPR036263">
    <property type="entry name" value="Chorismate_II_sf"/>
</dbReference>
<evidence type="ECO:0000256" key="1">
    <source>
        <dbReference type="ARBA" id="ARBA00012404"/>
    </source>
</evidence>
<keyword evidence="5" id="KW-1185">Reference proteome</keyword>
<dbReference type="SMART" id="SM00830">
    <property type="entry name" value="CM_2"/>
    <property type="match status" value="1"/>
</dbReference>
<dbReference type="RefSeq" id="WP_301190841.1">
    <property type="nucleotide sequence ID" value="NZ_JAPDPJ010000026.1"/>
</dbReference>
<evidence type="ECO:0000256" key="2">
    <source>
        <dbReference type="ARBA" id="ARBA00022679"/>
    </source>
</evidence>
<dbReference type="Pfam" id="PF01817">
    <property type="entry name" value="CM_2"/>
    <property type="match status" value="1"/>
</dbReference>
<comment type="caution">
    <text evidence="4">The sequence shown here is derived from an EMBL/GenBank/DDBJ whole genome shotgun (WGS) entry which is preliminary data.</text>
</comment>
<sequence>MVKLDLEKINLPGLELERPWMIAGPCSAETEEQVFETAQQVKEAGFKIFRAGIWKPRTRPGAFEGVGTIGLPWLKRVKEELGLFVGTEVANAHHVFEAIKHGIDILWVGARTTANPFAVQEIADALKGTEIPVLVKNPVNPDLELWIGALERINQAGIKKLAAIHRGFSTYDKTKYRNHPQWQIPIELRRRIPDLPIICDPSHISGKRELIYEISQEAMDLNFDGLLVEAHRCPEKAWSDASQQVTPEELKAISEKIVLRAPKIGEKPRVTLDELRQQIDTLDTEVLETLKKRMEIAEAIGRYKKENNITILQTRRYDEIMNNRKAKGAKMGLSDEFLTKLFESIHQESVTRQNKIMNS</sequence>
<dbReference type="GO" id="GO:0004106">
    <property type="term" value="F:chorismate mutase activity"/>
    <property type="evidence" value="ECO:0007669"/>
    <property type="project" value="UniProtKB-EC"/>
</dbReference>
<dbReference type="PANTHER" id="PTHR43018">
    <property type="entry name" value="PHOSPHO-2-DEHYDRO-3-DEOXYHEPTONATE ALDOLASE"/>
    <property type="match status" value="1"/>
</dbReference>
<dbReference type="InterPro" id="IPR052899">
    <property type="entry name" value="Class-I_DAHP_synthase"/>
</dbReference>
<dbReference type="InterPro" id="IPR002701">
    <property type="entry name" value="CM_II_prokaryot"/>
</dbReference>
<dbReference type="GO" id="GO:0016740">
    <property type="term" value="F:transferase activity"/>
    <property type="evidence" value="ECO:0007669"/>
    <property type="project" value="UniProtKB-KW"/>
</dbReference>
<protein>
    <recommendedName>
        <fullName evidence="1">chorismate mutase</fullName>
        <ecNumber evidence="1">5.4.99.5</ecNumber>
    </recommendedName>
</protein>
<proteinExistence type="predicted"/>
<keyword evidence="2" id="KW-0808">Transferase</keyword>
<dbReference type="Proteomes" id="UP001209229">
    <property type="component" value="Unassembled WGS sequence"/>
</dbReference>
<evidence type="ECO:0000313" key="5">
    <source>
        <dbReference type="Proteomes" id="UP001209229"/>
    </source>
</evidence>
<name>A0AAE3SFN4_9BACT</name>
<dbReference type="InterPro" id="IPR036979">
    <property type="entry name" value="CM_dom_sf"/>
</dbReference>
<dbReference type="PANTHER" id="PTHR43018:SF1">
    <property type="entry name" value="PROTEIN AROA(G)"/>
    <property type="match status" value="1"/>
</dbReference>
<evidence type="ECO:0000259" key="3">
    <source>
        <dbReference type="PROSITE" id="PS51168"/>
    </source>
</evidence>
<dbReference type="Gene3D" id="3.20.20.70">
    <property type="entry name" value="Aldolase class I"/>
    <property type="match status" value="1"/>
</dbReference>
<dbReference type="Gene3D" id="1.20.59.10">
    <property type="entry name" value="Chorismate mutase"/>
    <property type="match status" value="1"/>
</dbReference>
<dbReference type="Pfam" id="PF00793">
    <property type="entry name" value="DAHP_synth_1"/>
    <property type="match status" value="1"/>
</dbReference>
<gene>
    <name evidence="4" type="ORF">OM075_12420</name>
</gene>
<evidence type="ECO:0000313" key="4">
    <source>
        <dbReference type="EMBL" id="MCW3787277.1"/>
    </source>
</evidence>
<dbReference type="SUPFAM" id="SSF48600">
    <property type="entry name" value="Chorismate mutase II"/>
    <property type="match status" value="1"/>
</dbReference>
<dbReference type="PROSITE" id="PS51168">
    <property type="entry name" value="CHORISMATE_MUT_2"/>
    <property type="match status" value="1"/>
</dbReference>
<dbReference type="InterPro" id="IPR006218">
    <property type="entry name" value="DAHP1/KDSA"/>
</dbReference>
<reference evidence="4" key="1">
    <citation type="submission" date="2022-10" db="EMBL/GenBank/DDBJ databases">
        <authorList>
            <person name="Yu W.X."/>
        </authorList>
    </citation>
    <scope>NUCLEOTIDE SEQUENCE</scope>
    <source>
        <strain evidence="4">AAT</strain>
    </source>
</reference>
<organism evidence="4 5">
    <name type="scientific">Plebeiibacterium sediminum</name>
    <dbReference type="NCBI Taxonomy" id="2992112"/>
    <lineage>
        <taxon>Bacteria</taxon>
        <taxon>Pseudomonadati</taxon>
        <taxon>Bacteroidota</taxon>
        <taxon>Bacteroidia</taxon>
        <taxon>Marinilabiliales</taxon>
        <taxon>Marinilabiliaceae</taxon>
        <taxon>Plebeiibacterium</taxon>
    </lineage>
</organism>